<accession>A0ACC1JEK1</accession>
<keyword evidence="2" id="KW-1185">Reference proteome</keyword>
<dbReference type="Proteomes" id="UP001150603">
    <property type="component" value="Unassembled WGS sequence"/>
</dbReference>
<keyword evidence="1" id="KW-0067">ATP-binding</keyword>
<keyword evidence="1" id="KW-0378">Hydrolase</keyword>
<protein>
    <submittedName>
        <fullName evidence="1">DEAH-box ATP-dependent RNA helicase prp43</fullName>
        <ecNumber evidence="1">3.6.4.13</ecNumber>
    </submittedName>
</protein>
<keyword evidence="1" id="KW-0347">Helicase</keyword>
<dbReference type="EMBL" id="JANBPW010000569">
    <property type="protein sequence ID" value="KAJ1949017.1"/>
    <property type="molecule type" value="Genomic_DNA"/>
</dbReference>
<dbReference type="EC" id="3.6.4.13" evidence="1"/>
<sequence length="690" mass="77919">MAEIRNNPYLAHMQTDTDPAERASRNEAFNAMQPGQTTAEQQEAAESGQFSGFTDREFSDKYKKILETRRGLPVNKQRQSFLDLVHNNQFVVLVGETGSGKTTQIPQYLLMDMLPQLEGKMIACTQPRRVAAMSVAQRVADELDVKLGKEVGYSIRFEDCTSSNTILKYCTDGMLLREAMSDNMLTRYSAIIIDEAHERTLSTDILMSLMKNIARRRSDIKIIVMSATLDAGKFQKYFNDAPLLTVPGRTFPVEVFYTPEPERDYLEAAIKTALQIHATEPEGDILVFLTGEEEIEEACRMLRARGDDLIRRANAGPLLVVPLYSTLPPNMQQRIFDKAPEPRNPGGSPGRKIVVSTNIAETSLTIDGIVYVIDPGFAKQKVYNPRVRVESLLVSPISRAAAQQRAGRAGRTRPGKCFRLYTEKSFNNDLIEQTYPEILRSNLGTIVLQLKKLGIDDLVHLDLMDPCAPEVLMRALELLHYLGALDDEANLTPIGHIISDFPIDPQLSKMIISSADYGCSNEALSIAAMLSVPNVFLRPREAQRAADLAKGEFAHMDGDHMTLLNVYHAYKSTDESNHSQWCWDNFLQYRSLKAADNIREQLRRIAVKHEIPLLSNSFNNPQYYPQIRKALTSGYFMQVAHLERNGQYLTVKDNQIVLLHPSSVLARKPEWVVYNEFVLTKRHYIRTVTE</sequence>
<gene>
    <name evidence="1" type="primary">PRP43</name>
    <name evidence="1" type="ORF">FBU59_001333</name>
</gene>
<comment type="caution">
    <text evidence="1">The sequence shown here is derived from an EMBL/GenBank/DDBJ whole genome shotgun (WGS) entry which is preliminary data.</text>
</comment>
<proteinExistence type="predicted"/>
<feature type="non-terminal residue" evidence="1">
    <location>
        <position position="690"/>
    </location>
</feature>
<name>A0ACC1JEK1_9FUNG</name>
<evidence type="ECO:0000313" key="1">
    <source>
        <dbReference type="EMBL" id="KAJ1949017.1"/>
    </source>
</evidence>
<reference evidence="1" key="1">
    <citation type="submission" date="2022-07" db="EMBL/GenBank/DDBJ databases">
        <title>Phylogenomic reconstructions and comparative analyses of Kickxellomycotina fungi.</title>
        <authorList>
            <person name="Reynolds N.K."/>
            <person name="Stajich J.E."/>
            <person name="Barry K."/>
            <person name="Grigoriev I.V."/>
            <person name="Crous P."/>
            <person name="Smith M.E."/>
        </authorList>
    </citation>
    <scope>NUCLEOTIDE SEQUENCE</scope>
    <source>
        <strain evidence="1">NRRL 5244</strain>
    </source>
</reference>
<evidence type="ECO:0000313" key="2">
    <source>
        <dbReference type="Proteomes" id="UP001150603"/>
    </source>
</evidence>
<keyword evidence="1" id="KW-0547">Nucleotide-binding</keyword>
<organism evidence="1 2">
    <name type="scientific">Linderina macrospora</name>
    <dbReference type="NCBI Taxonomy" id="4868"/>
    <lineage>
        <taxon>Eukaryota</taxon>
        <taxon>Fungi</taxon>
        <taxon>Fungi incertae sedis</taxon>
        <taxon>Zoopagomycota</taxon>
        <taxon>Kickxellomycotina</taxon>
        <taxon>Kickxellomycetes</taxon>
        <taxon>Kickxellales</taxon>
        <taxon>Kickxellaceae</taxon>
        <taxon>Linderina</taxon>
    </lineage>
</organism>